<dbReference type="OrthoDB" id="5768421at2"/>
<name>A0A081G4B9_9GAMM</name>
<evidence type="ECO:0000313" key="2">
    <source>
        <dbReference type="Proteomes" id="UP000028252"/>
    </source>
</evidence>
<evidence type="ECO:0008006" key="3">
    <source>
        <dbReference type="Google" id="ProtNLM"/>
    </source>
</evidence>
<gene>
    <name evidence="1" type="ORF">ADIMK_0146</name>
</gene>
<dbReference type="eggNOG" id="ENOG50331HC">
    <property type="taxonomic scope" value="Bacteria"/>
</dbReference>
<comment type="caution">
    <text evidence="1">The sequence shown here is derived from an EMBL/GenBank/DDBJ whole genome shotgun (WGS) entry which is preliminary data.</text>
</comment>
<evidence type="ECO:0000313" key="1">
    <source>
        <dbReference type="EMBL" id="KEA65624.1"/>
    </source>
</evidence>
<dbReference type="EMBL" id="JMQN01000007">
    <property type="protein sequence ID" value="KEA65624.1"/>
    <property type="molecule type" value="Genomic_DNA"/>
</dbReference>
<dbReference type="PATRIC" id="fig|1232683.4.peg.143"/>
<reference evidence="1 2" key="1">
    <citation type="submission" date="2014-04" db="EMBL/GenBank/DDBJ databases">
        <title>Marinobacterium kochiensis sp. nov., isolated from sediment sample collected from Kochi backwaters in Kerala, India.</title>
        <authorList>
            <person name="Singh A."/>
            <person name="Pinnaka A.K."/>
        </authorList>
    </citation>
    <scope>NUCLEOTIDE SEQUENCE [LARGE SCALE GENOMIC DNA]</scope>
    <source>
        <strain evidence="1 2">AK27</strain>
    </source>
</reference>
<dbReference type="AlphaFoldDB" id="A0A081G4B9"/>
<dbReference type="STRING" id="1232683.ADIMK_0146"/>
<proteinExistence type="predicted"/>
<dbReference type="Proteomes" id="UP000028252">
    <property type="component" value="Unassembled WGS sequence"/>
</dbReference>
<sequence>MTMTSPALPDEKKLCVIYRLEPGCLGPNGHDHIKDFCVFADKALRSFDSAFVIWKVQSRDDKSLPEMEYTINNKRLSRDKADRYLALMGKNIDDFEAYIHEDISHMIEDFFSGTAI</sequence>
<accession>A0A081G4B9</accession>
<organism evidence="1 2">
    <name type="scientific">Marinobacterium lacunae</name>
    <dbReference type="NCBI Taxonomy" id="1232683"/>
    <lineage>
        <taxon>Bacteria</taxon>
        <taxon>Pseudomonadati</taxon>
        <taxon>Pseudomonadota</taxon>
        <taxon>Gammaproteobacteria</taxon>
        <taxon>Oceanospirillales</taxon>
        <taxon>Oceanospirillaceae</taxon>
        <taxon>Marinobacterium</taxon>
    </lineage>
</organism>
<protein>
    <recommendedName>
        <fullName evidence="3">Orphan protein</fullName>
    </recommendedName>
</protein>
<dbReference type="RefSeq" id="WP_036182458.1">
    <property type="nucleotide sequence ID" value="NZ_JMQN01000007.1"/>
</dbReference>
<keyword evidence="2" id="KW-1185">Reference proteome</keyword>